<dbReference type="RefSeq" id="WP_064025898.1">
    <property type="nucleotide sequence ID" value="NZ_LUUK01000060.1"/>
</dbReference>
<keyword evidence="5" id="KW-1185">Reference proteome</keyword>
<evidence type="ECO:0000313" key="5">
    <source>
        <dbReference type="Proteomes" id="UP000077628"/>
    </source>
</evidence>
<dbReference type="OrthoDB" id="5416057at2"/>
<dbReference type="Pfam" id="PF00534">
    <property type="entry name" value="Glycos_transf_1"/>
    <property type="match status" value="1"/>
</dbReference>
<dbReference type="Pfam" id="PF12000">
    <property type="entry name" value="Glyco_trans_4_3"/>
    <property type="match status" value="1"/>
</dbReference>
<evidence type="ECO:0000259" key="3">
    <source>
        <dbReference type="Pfam" id="PF12000"/>
    </source>
</evidence>
<evidence type="ECO:0000259" key="2">
    <source>
        <dbReference type="Pfam" id="PF00534"/>
    </source>
</evidence>
<dbReference type="InterPro" id="IPR001296">
    <property type="entry name" value="Glyco_trans_1"/>
</dbReference>
<organism evidence="4 5">
    <name type="scientific">Methylomonas koyamae</name>
    <dbReference type="NCBI Taxonomy" id="702114"/>
    <lineage>
        <taxon>Bacteria</taxon>
        <taxon>Pseudomonadati</taxon>
        <taxon>Pseudomonadota</taxon>
        <taxon>Gammaproteobacteria</taxon>
        <taxon>Methylococcales</taxon>
        <taxon>Methylococcaceae</taxon>
        <taxon>Methylomonas</taxon>
    </lineage>
</organism>
<dbReference type="SUPFAM" id="SSF53756">
    <property type="entry name" value="UDP-Glycosyltransferase/glycogen phosphorylase"/>
    <property type="match status" value="1"/>
</dbReference>
<keyword evidence="1 4" id="KW-0808">Transferase</keyword>
<dbReference type="STRING" id="702114.A1355_21600"/>
<name>A0A177NZU1_9GAMM</name>
<dbReference type="InterPro" id="IPR022623">
    <property type="entry name" value="Glyco_trans_4"/>
</dbReference>
<feature type="domain" description="Glycosyl transferase family 1" evidence="2">
    <location>
        <begin position="213"/>
        <end position="369"/>
    </location>
</feature>
<dbReference type="Gene3D" id="3.40.50.2000">
    <property type="entry name" value="Glycogen Phosphorylase B"/>
    <property type="match status" value="1"/>
</dbReference>
<evidence type="ECO:0000256" key="1">
    <source>
        <dbReference type="ARBA" id="ARBA00022679"/>
    </source>
</evidence>
<proteinExistence type="predicted"/>
<feature type="domain" description="Glycosyl transferase family 4" evidence="3">
    <location>
        <begin position="26"/>
        <end position="191"/>
    </location>
</feature>
<protein>
    <submittedName>
        <fullName evidence="4">Glycosyl transferase family 1</fullName>
    </submittedName>
</protein>
<sequence>MKCLFVHQNFPGQYRHLAAHLAADPRHQVVFITQRSEGELPGVRKMVYRPHRARSHSVHQYLRETETAVINAQSVARTALDLKRAGFVPDLMLGHNGWGEIWYLKEVFPQSPLLGYFEFFYRLSGADVGFDPNEPTAFDDGPRLRTKNLGNYLALDTVDAGLCPTHWQKSRYPTGYHDKLHVIHDGIDTSIVRPNPDAALSLAQAGLTLSRADEVVTYVARNLEPYRGFPSFMRSLPAVLAARPQARIVIVGGDEVSYGKRLPPGQTYRQQLQAELGDALDGRRVHFLGKVAYPTFLKILQLSRVHVYLTYPFVLSWSVLEAMAAGCLVVASNTAPVQEVIRDGDNGWLVDFFSPSEIAERVIEGLKAGPAGFAAMRHNARQTVIERYDLNTVCLPAQLGWLDRLRRRD</sequence>
<dbReference type="GO" id="GO:0009103">
    <property type="term" value="P:lipopolysaccharide biosynthetic process"/>
    <property type="evidence" value="ECO:0007669"/>
    <property type="project" value="TreeGrafter"/>
</dbReference>
<comment type="caution">
    <text evidence="4">The sequence shown here is derived from an EMBL/GenBank/DDBJ whole genome shotgun (WGS) entry which is preliminary data.</text>
</comment>
<dbReference type="CDD" id="cd03818">
    <property type="entry name" value="GT4_ExpC-like"/>
    <property type="match status" value="1"/>
</dbReference>
<dbReference type="PANTHER" id="PTHR46401:SF2">
    <property type="entry name" value="GLYCOSYLTRANSFERASE WBBK-RELATED"/>
    <property type="match status" value="1"/>
</dbReference>
<evidence type="ECO:0000313" key="4">
    <source>
        <dbReference type="EMBL" id="OAI23421.1"/>
    </source>
</evidence>
<gene>
    <name evidence="4" type="ORF">A1355_21600</name>
</gene>
<reference evidence="5" key="1">
    <citation type="submission" date="2016-03" db="EMBL/GenBank/DDBJ databases">
        <authorList>
            <person name="Heylen K."/>
            <person name="De Vos P."/>
            <person name="Vekeman B."/>
        </authorList>
    </citation>
    <scope>NUCLEOTIDE SEQUENCE [LARGE SCALE GENOMIC DNA]</scope>
    <source>
        <strain evidence="5">R-45383</strain>
    </source>
</reference>
<dbReference type="EMBL" id="LUUK01000060">
    <property type="protein sequence ID" value="OAI23421.1"/>
    <property type="molecule type" value="Genomic_DNA"/>
</dbReference>
<dbReference type="PANTHER" id="PTHR46401">
    <property type="entry name" value="GLYCOSYLTRANSFERASE WBBK-RELATED"/>
    <property type="match status" value="1"/>
</dbReference>
<dbReference type="GO" id="GO:0016757">
    <property type="term" value="F:glycosyltransferase activity"/>
    <property type="evidence" value="ECO:0007669"/>
    <property type="project" value="InterPro"/>
</dbReference>
<accession>A0A177NZU1</accession>
<dbReference type="AlphaFoldDB" id="A0A177NZU1"/>
<dbReference type="Proteomes" id="UP000077628">
    <property type="component" value="Unassembled WGS sequence"/>
</dbReference>